<comment type="caution">
    <text evidence="2">The sequence shown here is derived from an EMBL/GenBank/DDBJ whole genome shotgun (WGS) entry which is preliminary data.</text>
</comment>
<proteinExistence type="predicted"/>
<dbReference type="Proteomes" id="UP001172684">
    <property type="component" value="Unassembled WGS sequence"/>
</dbReference>
<organism evidence="2 3">
    <name type="scientific">Coniosporium apollinis</name>
    <dbReference type="NCBI Taxonomy" id="61459"/>
    <lineage>
        <taxon>Eukaryota</taxon>
        <taxon>Fungi</taxon>
        <taxon>Dikarya</taxon>
        <taxon>Ascomycota</taxon>
        <taxon>Pezizomycotina</taxon>
        <taxon>Dothideomycetes</taxon>
        <taxon>Dothideomycetes incertae sedis</taxon>
        <taxon>Coniosporium</taxon>
    </lineage>
</organism>
<sequence length="185" mass="20303">MAERFDQSLHDGAATVRSIPADSLSFISFHQSQPSFIGRDYRRRYWVDGPTVLIEESARASKNQFRGDFQLFRPDAELAAAGDVQVAGPSRAPTAGVKAERAGASTVHGPRPKREMLTGKRTAVIIHQESHSSPTAPLPSFKSSSGVEQAPLSPQPTPRFKRLPTPDLLPLKHELFCECCVEPTR</sequence>
<feature type="region of interest" description="Disordered" evidence="1">
    <location>
        <begin position="128"/>
        <end position="164"/>
    </location>
</feature>
<feature type="region of interest" description="Disordered" evidence="1">
    <location>
        <begin position="85"/>
        <end position="113"/>
    </location>
</feature>
<name>A0ABQ9NRU6_9PEZI</name>
<keyword evidence="3" id="KW-1185">Reference proteome</keyword>
<dbReference type="EMBL" id="JAPDRL010000042">
    <property type="protein sequence ID" value="KAJ9663624.1"/>
    <property type="molecule type" value="Genomic_DNA"/>
</dbReference>
<gene>
    <name evidence="2" type="ORF">H2201_005585</name>
</gene>
<feature type="compositionally biased region" description="Polar residues" evidence="1">
    <location>
        <begin position="131"/>
        <end position="147"/>
    </location>
</feature>
<evidence type="ECO:0000256" key="1">
    <source>
        <dbReference type="SAM" id="MobiDB-lite"/>
    </source>
</evidence>
<evidence type="ECO:0000313" key="3">
    <source>
        <dbReference type="Proteomes" id="UP001172684"/>
    </source>
</evidence>
<evidence type="ECO:0000313" key="2">
    <source>
        <dbReference type="EMBL" id="KAJ9663624.1"/>
    </source>
</evidence>
<reference evidence="2" key="1">
    <citation type="submission" date="2022-10" db="EMBL/GenBank/DDBJ databases">
        <title>Culturing micro-colonial fungi from biological soil crusts in the Mojave desert and describing Neophaeococcomyces mojavensis, and introducing the new genera and species Taxawa tesnikishii.</title>
        <authorList>
            <person name="Kurbessoian T."/>
            <person name="Stajich J.E."/>
        </authorList>
    </citation>
    <scope>NUCLEOTIDE SEQUENCE</scope>
    <source>
        <strain evidence="2">TK_1</strain>
    </source>
</reference>
<protein>
    <submittedName>
        <fullName evidence="2">Uncharacterized protein</fullName>
    </submittedName>
</protein>
<accession>A0ABQ9NRU6</accession>